<comment type="caution">
    <text evidence="1">The sequence shown here is derived from an EMBL/GenBank/DDBJ whole genome shotgun (WGS) entry which is preliminary data.</text>
</comment>
<evidence type="ECO:0000313" key="1">
    <source>
        <dbReference type="EMBL" id="KAI0061349.1"/>
    </source>
</evidence>
<organism evidence="1 2">
    <name type="scientific">Artomyces pyxidatus</name>
    <dbReference type="NCBI Taxonomy" id="48021"/>
    <lineage>
        <taxon>Eukaryota</taxon>
        <taxon>Fungi</taxon>
        <taxon>Dikarya</taxon>
        <taxon>Basidiomycota</taxon>
        <taxon>Agaricomycotina</taxon>
        <taxon>Agaricomycetes</taxon>
        <taxon>Russulales</taxon>
        <taxon>Auriscalpiaceae</taxon>
        <taxon>Artomyces</taxon>
    </lineage>
</organism>
<keyword evidence="2" id="KW-1185">Reference proteome</keyword>
<protein>
    <submittedName>
        <fullName evidence="1">Uncharacterized protein</fullName>
    </submittedName>
</protein>
<name>A0ACB8SY75_9AGAM</name>
<sequence>MATVPLTVSFTTPLALSTLTPVAPLPRSPGYAPGISTRGVLEPTPASTRLPAIPCELPIGADGVIAGFAPSASLVLSAHSAAGVEIGCSFSVGGRPDMAAIQDVGVVLASNKALLSLLFVARGRRSRVDRWTDYVMQTPVDPDIRLGSKSLCFRRRGRRSRRSLTTSSI</sequence>
<reference evidence="1" key="2">
    <citation type="journal article" date="2022" name="New Phytol.">
        <title>Evolutionary transition to the ectomycorrhizal habit in the genomes of a hyperdiverse lineage of mushroom-forming fungi.</title>
        <authorList>
            <person name="Looney B."/>
            <person name="Miyauchi S."/>
            <person name="Morin E."/>
            <person name="Drula E."/>
            <person name="Courty P.E."/>
            <person name="Kohler A."/>
            <person name="Kuo A."/>
            <person name="LaButti K."/>
            <person name="Pangilinan J."/>
            <person name="Lipzen A."/>
            <person name="Riley R."/>
            <person name="Andreopoulos W."/>
            <person name="He G."/>
            <person name="Johnson J."/>
            <person name="Nolan M."/>
            <person name="Tritt A."/>
            <person name="Barry K.W."/>
            <person name="Grigoriev I.V."/>
            <person name="Nagy L.G."/>
            <person name="Hibbett D."/>
            <person name="Henrissat B."/>
            <person name="Matheny P.B."/>
            <person name="Labbe J."/>
            <person name="Martin F.M."/>
        </authorList>
    </citation>
    <scope>NUCLEOTIDE SEQUENCE</scope>
    <source>
        <strain evidence="1">HHB10654</strain>
    </source>
</reference>
<evidence type="ECO:0000313" key="2">
    <source>
        <dbReference type="Proteomes" id="UP000814140"/>
    </source>
</evidence>
<accession>A0ACB8SY75</accession>
<dbReference type="Proteomes" id="UP000814140">
    <property type="component" value="Unassembled WGS sequence"/>
</dbReference>
<dbReference type="EMBL" id="MU277213">
    <property type="protein sequence ID" value="KAI0061349.1"/>
    <property type="molecule type" value="Genomic_DNA"/>
</dbReference>
<proteinExistence type="predicted"/>
<gene>
    <name evidence="1" type="ORF">BV25DRAFT_780394</name>
</gene>
<reference evidence="1" key="1">
    <citation type="submission" date="2021-03" db="EMBL/GenBank/DDBJ databases">
        <authorList>
            <consortium name="DOE Joint Genome Institute"/>
            <person name="Ahrendt S."/>
            <person name="Looney B.P."/>
            <person name="Miyauchi S."/>
            <person name="Morin E."/>
            <person name="Drula E."/>
            <person name="Courty P.E."/>
            <person name="Chicoki N."/>
            <person name="Fauchery L."/>
            <person name="Kohler A."/>
            <person name="Kuo A."/>
            <person name="Labutti K."/>
            <person name="Pangilinan J."/>
            <person name="Lipzen A."/>
            <person name="Riley R."/>
            <person name="Andreopoulos W."/>
            <person name="He G."/>
            <person name="Johnson J."/>
            <person name="Barry K.W."/>
            <person name="Grigoriev I.V."/>
            <person name="Nagy L."/>
            <person name="Hibbett D."/>
            <person name="Henrissat B."/>
            <person name="Matheny P.B."/>
            <person name="Labbe J."/>
            <person name="Martin F."/>
        </authorList>
    </citation>
    <scope>NUCLEOTIDE SEQUENCE</scope>
    <source>
        <strain evidence="1">HHB10654</strain>
    </source>
</reference>